<keyword evidence="4 9" id="KW-0067">ATP-binding</keyword>
<evidence type="ECO:0000313" key="12">
    <source>
        <dbReference type="EMBL" id="WRW39426.1"/>
    </source>
</evidence>
<dbReference type="PANTHER" id="PTHR11070">
    <property type="entry name" value="UVRD / RECB / PCRA DNA HELICASE FAMILY MEMBER"/>
    <property type="match status" value="1"/>
</dbReference>
<dbReference type="InterPro" id="IPR000212">
    <property type="entry name" value="DNA_helicase_UvrD/REP"/>
</dbReference>
<reference evidence="12 13" key="1">
    <citation type="submission" date="2023-12" db="EMBL/GenBank/DDBJ databases">
        <authorList>
            <person name="Menendez E."/>
            <person name="Kaur S."/>
            <person name="Flores-Felix J.D."/>
            <person name="diCenzo G.C."/>
            <person name="Peix A."/>
            <person name="Velazquez E."/>
        </authorList>
    </citation>
    <scope>NUCLEOTIDE SEQUENCE [LARGE SCALE GENOMIC DNA]</scope>
    <source>
        <strain evidence="12 13">CIP 108029</strain>
        <plasmid evidence="12 13">pRinCIP108029d</plasmid>
    </source>
</reference>
<dbReference type="PANTHER" id="PTHR11070:SF23">
    <property type="entry name" value="RECBCD ENZYME SUBUNIT RECB"/>
    <property type="match status" value="1"/>
</dbReference>
<dbReference type="Pfam" id="PF00580">
    <property type="entry name" value="UvrD-helicase"/>
    <property type="match status" value="1"/>
</dbReference>
<organism evidence="12 13">
    <name type="scientific">Rhizobium indigoferae</name>
    <dbReference type="NCBI Taxonomy" id="158891"/>
    <lineage>
        <taxon>Bacteria</taxon>
        <taxon>Pseudomonadati</taxon>
        <taxon>Pseudomonadota</taxon>
        <taxon>Alphaproteobacteria</taxon>
        <taxon>Hyphomicrobiales</taxon>
        <taxon>Rhizobiaceae</taxon>
        <taxon>Rhizobium/Agrobacterium group</taxon>
        <taxon>Rhizobium</taxon>
    </lineage>
</organism>
<comment type="catalytic activity">
    <reaction evidence="8">
        <text>ATP + H2O = ADP + phosphate + H(+)</text>
        <dbReference type="Rhea" id="RHEA:13065"/>
        <dbReference type="ChEBI" id="CHEBI:15377"/>
        <dbReference type="ChEBI" id="CHEBI:15378"/>
        <dbReference type="ChEBI" id="CHEBI:30616"/>
        <dbReference type="ChEBI" id="CHEBI:43474"/>
        <dbReference type="ChEBI" id="CHEBI:456216"/>
        <dbReference type="EC" id="5.6.2.4"/>
    </reaction>
</comment>
<dbReference type="EC" id="5.6.2.4" evidence="7"/>
<dbReference type="InterPro" id="IPR014017">
    <property type="entry name" value="DNA_helicase_UvrD-like_C"/>
</dbReference>
<keyword evidence="12" id="KW-0614">Plasmid</keyword>
<evidence type="ECO:0000256" key="3">
    <source>
        <dbReference type="ARBA" id="ARBA00022806"/>
    </source>
</evidence>
<evidence type="ECO:0000256" key="7">
    <source>
        <dbReference type="ARBA" id="ARBA00034808"/>
    </source>
</evidence>
<evidence type="ECO:0000256" key="5">
    <source>
        <dbReference type="ARBA" id="ARBA00023235"/>
    </source>
</evidence>
<dbReference type="InterPro" id="IPR014016">
    <property type="entry name" value="UvrD-like_ATP-bd"/>
</dbReference>
<gene>
    <name evidence="12" type="ORF">U5G49_006502</name>
</gene>
<protein>
    <recommendedName>
        <fullName evidence="7">DNA 3'-5' helicase</fullName>
        <ecNumber evidence="7">5.6.2.4</ecNumber>
    </recommendedName>
</protein>
<accession>A0ABZ1DTV7</accession>
<keyword evidence="13" id="KW-1185">Reference proteome</keyword>
<keyword evidence="3 9" id="KW-0347">Helicase</keyword>
<dbReference type="Gene3D" id="3.40.50.300">
    <property type="entry name" value="P-loop containing nucleotide triphosphate hydrolases"/>
    <property type="match status" value="2"/>
</dbReference>
<dbReference type="Gene3D" id="1.10.486.10">
    <property type="entry name" value="PCRA, domain 4"/>
    <property type="match status" value="1"/>
</dbReference>
<dbReference type="SUPFAM" id="SSF52540">
    <property type="entry name" value="P-loop containing nucleoside triphosphate hydrolases"/>
    <property type="match status" value="1"/>
</dbReference>
<dbReference type="Gene3D" id="1.10.3170.10">
    <property type="entry name" value="Recbcd, chain B, domain 2"/>
    <property type="match status" value="1"/>
</dbReference>
<evidence type="ECO:0000259" key="11">
    <source>
        <dbReference type="PROSITE" id="PS51217"/>
    </source>
</evidence>
<feature type="domain" description="UvrD-like helicase ATP-binding" evidence="10">
    <location>
        <begin position="3"/>
        <end position="464"/>
    </location>
</feature>
<proteinExistence type="predicted"/>
<evidence type="ECO:0000256" key="4">
    <source>
        <dbReference type="ARBA" id="ARBA00022840"/>
    </source>
</evidence>
<keyword evidence="2 9" id="KW-0378">Hydrolase</keyword>
<dbReference type="Pfam" id="PF13361">
    <property type="entry name" value="UvrD_C"/>
    <property type="match status" value="1"/>
</dbReference>
<feature type="binding site" evidence="9">
    <location>
        <begin position="24"/>
        <end position="31"/>
    </location>
    <ligand>
        <name>ATP</name>
        <dbReference type="ChEBI" id="CHEBI:30616"/>
    </ligand>
</feature>
<keyword evidence="5" id="KW-0413">Isomerase</keyword>
<dbReference type="InterPro" id="IPR027417">
    <property type="entry name" value="P-loop_NTPase"/>
</dbReference>
<feature type="domain" description="UvrD-like helicase C-terminal" evidence="11">
    <location>
        <begin position="470"/>
        <end position="761"/>
    </location>
</feature>
<geneLocation type="plasmid" evidence="12 13">
    <name>pRinCIP108029d</name>
</geneLocation>
<name>A0ABZ1DTV7_9HYPH</name>
<dbReference type="EMBL" id="CP140637">
    <property type="protein sequence ID" value="WRW39426.1"/>
    <property type="molecule type" value="Genomic_DNA"/>
</dbReference>
<evidence type="ECO:0000259" key="10">
    <source>
        <dbReference type="PROSITE" id="PS51198"/>
    </source>
</evidence>
<comment type="catalytic activity">
    <reaction evidence="6">
        <text>Couples ATP hydrolysis with the unwinding of duplex DNA by translocating in the 3'-5' direction.</text>
        <dbReference type="EC" id="5.6.2.4"/>
    </reaction>
</comment>
<evidence type="ECO:0000256" key="6">
    <source>
        <dbReference type="ARBA" id="ARBA00034617"/>
    </source>
</evidence>
<evidence type="ECO:0000256" key="8">
    <source>
        <dbReference type="ARBA" id="ARBA00048988"/>
    </source>
</evidence>
<evidence type="ECO:0000256" key="9">
    <source>
        <dbReference type="PROSITE-ProRule" id="PRU00560"/>
    </source>
</evidence>
<evidence type="ECO:0000256" key="1">
    <source>
        <dbReference type="ARBA" id="ARBA00022741"/>
    </source>
</evidence>
<dbReference type="RefSeq" id="WP_193445218.1">
    <property type="nucleotide sequence ID" value="NZ_BSOQ01000008.1"/>
</dbReference>
<keyword evidence="1 9" id="KW-0547">Nucleotide-binding</keyword>
<evidence type="ECO:0000313" key="13">
    <source>
        <dbReference type="Proteomes" id="UP001322785"/>
    </source>
</evidence>
<dbReference type="Proteomes" id="UP001322785">
    <property type="component" value="Plasmid pRinCIP108029d"/>
</dbReference>
<dbReference type="PROSITE" id="PS51198">
    <property type="entry name" value="UVRD_HELICASE_ATP_BIND"/>
    <property type="match status" value="1"/>
</dbReference>
<sequence length="1104" mass="121705">MKLADEHLRTICLTDFESLLCVEASAGTGKTSLMAGRVAMLLAAGCPPGEIAAITFTEAAASELAKRIHAVVQDLLDGKVPPEMVCALPTGLNEAQRIALGVAAQQLDELTSTTIHSFCQSIIIDHGVAAGLDPGSRIADEGVAELMFEDAFSNWLVDALSSNAPIDEAVVDFVQNPLEKPVDTLRNLAHLWKNHRSALPAPTDPTLRPDIDLIDAIDTFIRWVASYPYDLPTNSLAEQFSDIRMHFVGALDGSSDFRRLWRLSKPPRIFAMLQDSFELRSYGGIETWASTRRHDRVDLQAQAAVLYHAVDDAFSETLAHIASLMVMQLSQSLQRVLDNYAEAKRQAAVMDFDDLLHHARSLVTTNEDIRRTVGERYRRILVDEFQDTDLVQTEILFSICAHQKTVDWRVCRLKPGSLFLVGDPKQAIYRFRRADIEAYHAAREVVLAQPNGMLIPITANFRSQRHIIDYVNASFASVFDGAAQPRYVALSATIDPTPDGIQRTAKLTINGRGQGQLRQNEAERVAQLCQELIGRFPVRRRPGVVERARPSDIALLAPSYTELWRYERALEALRIPVTSQASKALMLRQETQDMLALLRALADPTDKLAFGALMRGPLIGLSDQALLDIAAELEDAGDEWGFGIRTPVAEVSDPYARSVLGVLQYLRSRVTSVPPSQLLAEALDALGARLIVTTRHRSRYARALANLDALVEMAKRYATSGLQTFVHDLQDRWERSEPVHEGRGDTADDSVQIITMHSAKGLEWPVVVPIGTATRLRTPGRFIHRRADNTLHWLVGGVAAPGLRLAREEEERQDYLEKERMWYVASTRARDLLIVPEFVAGDPKSWSKVIDRTPHPLPEVDLSFLPEATKPLVAPTENTQTAAVFAEQQTHVRSSSPVVKWSQPSMHDSDRAVVVLDMALDVETVPGWISPAGAGRLRGSVLHKLIEETLTGELAVDSDALNARSLELLGQLLAREAEPAFDLPDSGELATTVRNLLSMADIEALLPFMIAEVAVWERSDTDYLSGRADALVVANDRVAGVIDWKSDVSPTKDVRSKYAAQVADYLRATGALAGAVVFMSSAQIVWVGSREKLFEACGLKPAPA</sequence>
<evidence type="ECO:0000256" key="2">
    <source>
        <dbReference type="ARBA" id="ARBA00022801"/>
    </source>
</evidence>
<dbReference type="PROSITE" id="PS51217">
    <property type="entry name" value="UVRD_HELICASE_CTER"/>
    <property type="match status" value="1"/>
</dbReference>